<feature type="region of interest" description="Disordered" evidence="1">
    <location>
        <begin position="1"/>
        <end position="27"/>
    </location>
</feature>
<evidence type="ECO:0000256" key="1">
    <source>
        <dbReference type="SAM" id="MobiDB-lite"/>
    </source>
</evidence>
<accession>A0A699K8Q0</accession>
<gene>
    <name evidence="2" type="ORF">Tci_652887</name>
</gene>
<name>A0A699K8Q0_TANCI</name>
<comment type="caution">
    <text evidence="2">The sequence shown here is derived from an EMBL/GenBank/DDBJ whole genome shotgun (WGS) entry which is preliminary data.</text>
</comment>
<dbReference type="EMBL" id="BKCJ010492102">
    <property type="protein sequence ID" value="GFA80915.1"/>
    <property type="molecule type" value="Genomic_DNA"/>
</dbReference>
<dbReference type="AlphaFoldDB" id="A0A699K8Q0"/>
<evidence type="ECO:0000313" key="2">
    <source>
        <dbReference type="EMBL" id="GFA80915.1"/>
    </source>
</evidence>
<organism evidence="2">
    <name type="scientific">Tanacetum cinerariifolium</name>
    <name type="common">Dalmatian daisy</name>
    <name type="synonym">Chrysanthemum cinerariifolium</name>
    <dbReference type="NCBI Taxonomy" id="118510"/>
    <lineage>
        <taxon>Eukaryota</taxon>
        <taxon>Viridiplantae</taxon>
        <taxon>Streptophyta</taxon>
        <taxon>Embryophyta</taxon>
        <taxon>Tracheophyta</taxon>
        <taxon>Spermatophyta</taxon>
        <taxon>Magnoliopsida</taxon>
        <taxon>eudicotyledons</taxon>
        <taxon>Gunneridae</taxon>
        <taxon>Pentapetalae</taxon>
        <taxon>asterids</taxon>
        <taxon>campanulids</taxon>
        <taxon>Asterales</taxon>
        <taxon>Asteraceae</taxon>
        <taxon>Asteroideae</taxon>
        <taxon>Anthemideae</taxon>
        <taxon>Anthemidinae</taxon>
        <taxon>Tanacetum</taxon>
    </lineage>
</organism>
<protein>
    <submittedName>
        <fullName evidence="2">Uncharacterized protein</fullName>
    </submittedName>
</protein>
<proteinExistence type="predicted"/>
<sequence length="163" mass="18011">EANNTKPPLSADTFGNNEGDDSVTPTEEVVDSGIGIGNVHGLMDNGGIHNFVQSNAGELMRLQDMVTGERNVTPWVADVRRKKRMLCYVQGSGRQKRKESVGCGSRRRDFTLFGASVFALFNPGPGSFDCRRIWDLGIKIFYRQHLEDKVVSKERGVLRPGLG</sequence>
<feature type="non-terminal residue" evidence="2">
    <location>
        <position position="1"/>
    </location>
</feature>
<reference evidence="2" key="1">
    <citation type="journal article" date="2019" name="Sci. Rep.">
        <title>Draft genome of Tanacetum cinerariifolium, the natural source of mosquito coil.</title>
        <authorList>
            <person name="Yamashiro T."/>
            <person name="Shiraishi A."/>
            <person name="Satake H."/>
            <person name="Nakayama K."/>
        </authorList>
    </citation>
    <scope>NUCLEOTIDE SEQUENCE</scope>
</reference>